<proteinExistence type="predicted"/>
<dbReference type="AlphaFoldDB" id="A0A0V0TZM3"/>
<dbReference type="Proteomes" id="UP000055048">
    <property type="component" value="Unassembled WGS sequence"/>
</dbReference>
<evidence type="ECO:0000313" key="2">
    <source>
        <dbReference type="Proteomes" id="UP000055048"/>
    </source>
</evidence>
<evidence type="ECO:0000313" key="1">
    <source>
        <dbReference type="EMBL" id="KRX44460.1"/>
    </source>
</evidence>
<name>A0A0V0TZM3_9BILA</name>
<comment type="caution">
    <text evidence="1">The sequence shown here is derived from an EMBL/GenBank/DDBJ whole genome shotgun (WGS) entry which is preliminary data.</text>
</comment>
<keyword evidence="2" id="KW-1185">Reference proteome</keyword>
<sequence>MVIYCVNNSIELYQCHTVMQNVVQCLIRMMGACYLLIFVKVREEIYTSTEEMSLLNSHVSTLELTNAYRCQLCAGKQVRVRKTLNKYSQMRCNCLYVGCSLKIPKCGLDVMGNELLVQT</sequence>
<organism evidence="1 2">
    <name type="scientific">Trichinella murrelli</name>
    <dbReference type="NCBI Taxonomy" id="144512"/>
    <lineage>
        <taxon>Eukaryota</taxon>
        <taxon>Metazoa</taxon>
        <taxon>Ecdysozoa</taxon>
        <taxon>Nematoda</taxon>
        <taxon>Enoplea</taxon>
        <taxon>Dorylaimia</taxon>
        <taxon>Trichinellida</taxon>
        <taxon>Trichinellidae</taxon>
        <taxon>Trichinella</taxon>
    </lineage>
</organism>
<protein>
    <submittedName>
        <fullName evidence="1">Uncharacterized protein</fullName>
    </submittedName>
</protein>
<gene>
    <name evidence="1" type="ORF">T05_2183</name>
</gene>
<dbReference type="EMBL" id="JYDJ01000095">
    <property type="protein sequence ID" value="KRX44460.1"/>
    <property type="molecule type" value="Genomic_DNA"/>
</dbReference>
<reference evidence="1 2" key="1">
    <citation type="submission" date="2015-01" db="EMBL/GenBank/DDBJ databases">
        <title>Evolution of Trichinella species and genotypes.</title>
        <authorList>
            <person name="Korhonen P.K."/>
            <person name="Edoardo P."/>
            <person name="Giuseppe L.R."/>
            <person name="Gasser R.B."/>
        </authorList>
    </citation>
    <scope>NUCLEOTIDE SEQUENCE [LARGE SCALE GENOMIC DNA]</scope>
    <source>
        <strain evidence="1">ISS417</strain>
    </source>
</reference>
<accession>A0A0V0TZM3</accession>